<dbReference type="GeneID" id="19319728"/>
<feature type="compositionally biased region" description="Basic and acidic residues" evidence="1">
    <location>
        <begin position="84"/>
        <end position="93"/>
    </location>
</feature>
<dbReference type="PANTHER" id="PTHR28083">
    <property type="entry name" value="GOOD FOR FULL DBP5 ACTIVITY PROTEIN 2"/>
    <property type="match status" value="1"/>
</dbReference>
<dbReference type="PANTHER" id="PTHR28083:SF1">
    <property type="entry name" value="GOOD FOR FULL DBP5 ACTIVITY PROTEIN 2"/>
    <property type="match status" value="1"/>
</dbReference>
<feature type="region of interest" description="Disordered" evidence="1">
    <location>
        <begin position="74"/>
        <end position="93"/>
    </location>
</feature>
<sequence length="1091" mass="118127">MSDPSGSGPSSTHHPPASAAPTEPPRVLYRLSYVAYKWCKALRNKLPPRSLIIDVDLQRLDYCLDPKKWLRHERNDAHQATPPDFERQDDAPRYRATERDLQQVRRALWHHDDQEQGSSSQSAERVVTLWLVQSGKEGFSCIAMAEDDVYRILRAVFPRLAQSESASKSLDDLVARIPPTETFEWAPQGATAPLHPKAYRLRSAPIMKPLRELGDFKALTKLVGAAKKSADEHDSATHGAAEFEKVQDIWYTGGCSFIAIDTESWEKGEATDLIEIGWSIIERPHGTRDERGPPFWTQKTEHRMIFEYLGMSNGRYVADARGGFLFGDDAKIVTDSPGGFVKSTTTWLPRVRVDDDTVSWEVGAIWPNKTQVQDMQHVASELDETIRRLRRKGPVYVVFHDYSADIKLLRHLGLSTSGWQSLWNMGGSGKNPGRADAARFHRAVGGDESDSDEDDDNDGDDYDDAPTMPDLGKSEDAGLAPVVVLDTRRLFAVLEGRSVKMGTKLGRMTSVLTDIGPGSGGGGIIAGLHNAANDAFYTLLSLGAMASGPPLLQHRQKIQKRIDAVDAKRAKALEQSKKDKEAWQAQGKAKAQPGDEHKKRKLDEQAAHSGWGASTTSSSSPRGSRPGSTRPDGRRPDFRHEEQAVAESSADERDDDHDSHGDAAEARMGRDGVSWRRRDDEDRLDAAPGRRRDDDGAPREAPDWRRDATTSSRAPPPHLESRSASTARPVPLSQPAAEPIPAPIHTHDHQAQTNAQPYNNYSVPAPAPAPAQGPATMSPEAEHRIKMLEIQVANLSMQLEALTNAVLTTARTNAALTQLQSLFPSHGGMSSASSSIASPAPSLPTPHPPLPPPPPPRQQQQRSPTPSASTFEAAHASHPIHAFGHIETETEQDSYSDSPRTYPRTAAPPHLIGKVSAAAPVPVPVPVRRALQERPFTPSSSSSYAPSSSPSSPGGSGAERPVPAPSPSPSTATATVTVVRKPLTASAGVGQVKTKLHPASSPPATSSAIKKVSNDPRPAKPTTNTGKTSTPTAPISNPPSFVKTAAAALKSTTTTTKSNPTAVAAVKSRTKWQPTTPALSNDEAEAHRLWS</sequence>
<feature type="compositionally biased region" description="Basic and acidic residues" evidence="1">
    <location>
        <begin position="631"/>
        <end position="643"/>
    </location>
</feature>
<feature type="compositionally biased region" description="Low complexity" evidence="1">
    <location>
        <begin position="858"/>
        <end position="869"/>
    </location>
</feature>
<dbReference type="AlphaFoldDB" id="A0A061H7T0"/>
<evidence type="ECO:0000313" key="4">
    <source>
        <dbReference type="Proteomes" id="UP000053664"/>
    </source>
</evidence>
<reference evidence="3 4" key="1">
    <citation type="journal article" date="2013" name="Plant Cell">
        <title>The transition from a phytopathogenic smut ancestor to an anamorphic biocontrol agent deciphered by comparative whole-genome analysis.</title>
        <authorList>
            <person name="Lefebvre F."/>
            <person name="Joly D.L."/>
            <person name="Labbe C."/>
            <person name="Teichmann B."/>
            <person name="Linning R."/>
            <person name="Belzile F."/>
            <person name="Bakkeren G."/>
            <person name="Belanger R.R."/>
        </authorList>
    </citation>
    <scope>NUCLEOTIDE SEQUENCE [LARGE SCALE GENOMIC DNA]</scope>
    <source>
        <strain evidence="3 4">PF-1</strain>
    </source>
</reference>
<evidence type="ECO:0000259" key="2">
    <source>
        <dbReference type="Pfam" id="PF21762"/>
    </source>
</evidence>
<feature type="region of interest" description="Disordered" evidence="1">
    <location>
        <begin position="1"/>
        <end position="23"/>
    </location>
</feature>
<feature type="compositionally biased region" description="Low complexity" evidence="1">
    <location>
        <begin position="614"/>
        <end position="630"/>
    </location>
</feature>
<gene>
    <name evidence="3" type="ORF">PFL1_05641</name>
</gene>
<feature type="compositionally biased region" description="Acidic residues" evidence="1">
    <location>
        <begin position="447"/>
        <end position="464"/>
    </location>
</feature>
<name>A0A061H7T0_9BASI</name>
<dbReference type="eggNOG" id="ENOG502QTQR">
    <property type="taxonomic scope" value="Eukaryota"/>
</dbReference>
<feature type="compositionally biased region" description="Pro residues" evidence="1">
    <location>
        <begin position="841"/>
        <end position="857"/>
    </location>
</feature>
<dbReference type="HOGENOM" id="CLU_284553_0_0_1"/>
<organism evidence="3 4">
    <name type="scientific">Pseudozyma flocculosa PF-1</name>
    <dbReference type="NCBI Taxonomy" id="1277687"/>
    <lineage>
        <taxon>Eukaryota</taxon>
        <taxon>Fungi</taxon>
        <taxon>Dikarya</taxon>
        <taxon>Basidiomycota</taxon>
        <taxon>Ustilaginomycotina</taxon>
        <taxon>Ustilaginomycetes</taxon>
        <taxon>Ustilaginales</taxon>
        <taxon>Ustilaginaceae</taxon>
        <taxon>Pseudozyma</taxon>
    </lineage>
</organism>
<feature type="compositionally biased region" description="Basic and acidic residues" evidence="1">
    <location>
        <begin position="593"/>
        <end position="606"/>
    </location>
</feature>
<feature type="compositionally biased region" description="Low complexity" evidence="1">
    <location>
        <begin position="830"/>
        <end position="840"/>
    </location>
</feature>
<dbReference type="GO" id="GO:0005634">
    <property type="term" value="C:nucleus"/>
    <property type="evidence" value="ECO:0007669"/>
    <property type="project" value="TreeGrafter"/>
</dbReference>
<dbReference type="RefSeq" id="XP_007881368.1">
    <property type="nucleotide sequence ID" value="XM_007883177.1"/>
</dbReference>
<accession>A0A061H7T0</accession>
<dbReference type="Proteomes" id="UP000053664">
    <property type="component" value="Unassembled WGS sequence"/>
</dbReference>
<feature type="region of interest" description="Disordered" evidence="1">
    <location>
        <begin position="933"/>
        <end position="1091"/>
    </location>
</feature>
<feature type="region of interest" description="Disordered" evidence="1">
    <location>
        <begin position="825"/>
        <end position="873"/>
    </location>
</feature>
<dbReference type="InterPro" id="IPR040151">
    <property type="entry name" value="Gfd2/YDR514C-like"/>
</dbReference>
<feature type="compositionally biased region" description="Low complexity" evidence="1">
    <location>
        <begin position="1043"/>
        <end position="1064"/>
    </location>
</feature>
<feature type="compositionally biased region" description="Low complexity" evidence="1">
    <location>
        <begin position="1"/>
        <end position="21"/>
    </location>
</feature>
<feature type="compositionally biased region" description="Low complexity" evidence="1">
    <location>
        <begin position="969"/>
        <end position="979"/>
    </location>
</feature>
<evidence type="ECO:0000313" key="3">
    <source>
        <dbReference type="EMBL" id="EPQ26661.1"/>
    </source>
</evidence>
<feature type="compositionally biased region" description="Polar residues" evidence="1">
    <location>
        <begin position="751"/>
        <end position="762"/>
    </location>
</feature>
<feature type="compositionally biased region" description="Basic and acidic residues" evidence="1">
    <location>
        <begin position="569"/>
        <end position="582"/>
    </location>
</feature>
<dbReference type="OrthoDB" id="5953249at2759"/>
<evidence type="ECO:0000256" key="1">
    <source>
        <dbReference type="SAM" id="MobiDB-lite"/>
    </source>
</evidence>
<feature type="region of interest" description="Disordered" evidence="1">
    <location>
        <begin position="444"/>
        <end position="475"/>
    </location>
</feature>
<feature type="compositionally biased region" description="Low complexity" evidence="1">
    <location>
        <begin position="1021"/>
        <end position="1034"/>
    </location>
</feature>
<feature type="domain" description="Gfd2/YDR514C-like C-terminal" evidence="2">
    <location>
        <begin position="257"/>
        <end position="330"/>
    </location>
</feature>
<dbReference type="InterPro" id="IPR048519">
    <property type="entry name" value="Gfd2/YDR514C-like_C"/>
</dbReference>
<dbReference type="EMBL" id="KE361643">
    <property type="protein sequence ID" value="EPQ26661.1"/>
    <property type="molecule type" value="Genomic_DNA"/>
</dbReference>
<feature type="region of interest" description="Disordered" evidence="1">
    <location>
        <begin position="889"/>
        <end position="913"/>
    </location>
</feature>
<dbReference type="Pfam" id="PF21762">
    <property type="entry name" value="DEDDh_C"/>
    <property type="match status" value="1"/>
</dbReference>
<feature type="compositionally biased region" description="Basic and acidic residues" evidence="1">
    <location>
        <begin position="656"/>
        <end position="708"/>
    </location>
</feature>
<proteinExistence type="predicted"/>
<protein>
    <recommendedName>
        <fullName evidence="2">Gfd2/YDR514C-like C-terminal domain-containing protein</fullName>
    </recommendedName>
</protein>
<feature type="region of interest" description="Disordered" evidence="1">
    <location>
        <begin position="569"/>
        <end position="779"/>
    </location>
</feature>
<dbReference type="KEGG" id="pfp:PFL1_05641"/>
<feature type="compositionally biased region" description="Low complexity" evidence="1">
    <location>
        <begin position="998"/>
        <end position="1008"/>
    </location>
</feature>
<feature type="compositionally biased region" description="Low complexity" evidence="1">
    <location>
        <begin position="938"/>
        <end position="953"/>
    </location>
</feature>